<feature type="region of interest" description="Disordered" evidence="11">
    <location>
        <begin position="138"/>
        <end position="165"/>
    </location>
</feature>
<protein>
    <recommendedName>
        <fullName evidence="15">Nucleotide-diphospho-sugar transferase</fullName>
    </recommendedName>
</protein>
<gene>
    <name evidence="13" type="ORF">PHYPSEUDO_010707</name>
</gene>
<proteinExistence type="inferred from homology"/>
<evidence type="ECO:0000256" key="7">
    <source>
        <dbReference type="ARBA" id="ARBA00022989"/>
    </source>
</evidence>
<comment type="similarity">
    <text evidence="3">Belongs to the MNN1/MNT family.</text>
</comment>
<name>A0A8T1V9M7_9STRA</name>
<dbReference type="PANTHER" id="PTHR31646">
    <property type="entry name" value="ALPHA-1,2-MANNOSYLTRANSFERASE MNN2"/>
    <property type="match status" value="1"/>
</dbReference>
<dbReference type="GO" id="GO:0000139">
    <property type="term" value="C:Golgi membrane"/>
    <property type="evidence" value="ECO:0007669"/>
    <property type="project" value="UniProtKB-SubCell"/>
</dbReference>
<evidence type="ECO:0000313" key="14">
    <source>
        <dbReference type="Proteomes" id="UP000694044"/>
    </source>
</evidence>
<keyword evidence="7 12" id="KW-1133">Transmembrane helix</keyword>
<evidence type="ECO:0000256" key="11">
    <source>
        <dbReference type="SAM" id="MobiDB-lite"/>
    </source>
</evidence>
<reference evidence="13" key="1">
    <citation type="submission" date="2021-02" db="EMBL/GenBank/DDBJ databases">
        <authorList>
            <person name="Palmer J.M."/>
        </authorList>
    </citation>
    <scope>NUCLEOTIDE SEQUENCE</scope>
    <source>
        <strain evidence="13">SCRP734</strain>
    </source>
</reference>
<evidence type="ECO:0000256" key="8">
    <source>
        <dbReference type="ARBA" id="ARBA00023034"/>
    </source>
</evidence>
<comment type="subcellular location">
    <subcellularLocation>
        <location evidence="10">Endomembrane system</location>
        <topology evidence="10">Single-pass membrane protein</topology>
    </subcellularLocation>
    <subcellularLocation>
        <location evidence="1">Golgi apparatus membrane</location>
    </subcellularLocation>
    <subcellularLocation>
        <location evidence="2">Membrane</location>
        <topology evidence="2">Single-pass type II membrane protein</topology>
    </subcellularLocation>
</comment>
<evidence type="ECO:0000256" key="5">
    <source>
        <dbReference type="ARBA" id="ARBA00022692"/>
    </source>
</evidence>
<keyword evidence="9 12" id="KW-0472">Membrane</keyword>
<dbReference type="PANTHER" id="PTHR31646:SF1">
    <property type="entry name" value="ALPHA-1,2-MANNOSYLTRANSFERASE MNN2"/>
    <property type="match status" value="1"/>
</dbReference>
<organism evidence="13 14">
    <name type="scientific">Phytophthora pseudosyringae</name>
    <dbReference type="NCBI Taxonomy" id="221518"/>
    <lineage>
        <taxon>Eukaryota</taxon>
        <taxon>Sar</taxon>
        <taxon>Stramenopiles</taxon>
        <taxon>Oomycota</taxon>
        <taxon>Peronosporomycetes</taxon>
        <taxon>Peronosporales</taxon>
        <taxon>Peronosporaceae</taxon>
        <taxon>Phytophthora</taxon>
    </lineage>
</organism>
<evidence type="ECO:0000256" key="6">
    <source>
        <dbReference type="ARBA" id="ARBA00022968"/>
    </source>
</evidence>
<evidence type="ECO:0000256" key="1">
    <source>
        <dbReference type="ARBA" id="ARBA00004394"/>
    </source>
</evidence>
<keyword evidence="8" id="KW-0333">Golgi apparatus</keyword>
<dbReference type="GO" id="GO:0000026">
    <property type="term" value="F:alpha-1,2-mannosyltransferase activity"/>
    <property type="evidence" value="ECO:0007669"/>
    <property type="project" value="TreeGrafter"/>
</dbReference>
<evidence type="ECO:0000256" key="9">
    <source>
        <dbReference type="ARBA" id="ARBA00023136"/>
    </source>
</evidence>
<feature type="transmembrane region" description="Helical" evidence="12">
    <location>
        <begin position="97"/>
        <end position="118"/>
    </location>
</feature>
<evidence type="ECO:0000256" key="2">
    <source>
        <dbReference type="ARBA" id="ARBA00004606"/>
    </source>
</evidence>
<feature type="region of interest" description="Disordered" evidence="11">
    <location>
        <begin position="1"/>
        <end position="42"/>
    </location>
</feature>
<evidence type="ECO:0000313" key="13">
    <source>
        <dbReference type="EMBL" id="KAG7377997.1"/>
    </source>
</evidence>
<keyword evidence="5 12" id="KW-0812">Transmembrane</keyword>
<dbReference type="GO" id="GO:0046354">
    <property type="term" value="P:mannan biosynthetic process"/>
    <property type="evidence" value="ECO:0007669"/>
    <property type="project" value="TreeGrafter"/>
</dbReference>
<comment type="caution">
    <text evidence="13">The sequence shown here is derived from an EMBL/GenBank/DDBJ whole genome shotgun (WGS) entry which is preliminary data.</text>
</comment>
<dbReference type="OrthoDB" id="430354at2759"/>
<evidence type="ECO:0000256" key="10">
    <source>
        <dbReference type="ARBA" id="ARBA00037847"/>
    </source>
</evidence>
<sequence length="704" mass="78660">MEAQSLCGSACLSPDQSQGVNRHWSPPVQIEEQGGLDRDGGLEDLPTRHFDFPREMEQSLLRPRTASQSPLIAPCHQDPTLMAAHPTLVSRRCWRLWLLRLLLLAGALYVALLVSWNASRLRPVDASRARVRDTKVPASEELVAATETPTSPPEASKLPSVDQPSGRDVSIRAALAVARAQEAEMKAKVTPTDKKEKKTVDARLRCRGWKATSDCDPDGMRLPDLDLPCGKPVPVDQSGYCELEDKDTGEVFHVVKRNCNGVRVDAKFRCLDAAEFVKFPVRANEVAKKASVPGFSLPHVVPLVEGVNTYQSSGQDGIVMVVYPSLLASGYATVRALREVFGCQLPIELWYRPDEMRSVRKGLTPLKNLAGSAAAGKITFHEINDARAFGYGTKVYAIYHSFFERILFLDADNAPVRDPTFLFESPEFVETGAVFWPDFWHPDNTIFNIHRQALVWQFLGFPFVDMFEQESGQLLIDRRRHTVPMEVLSFYAFHRPNLFDSFKLVHGDKDLFRFAWLHQNASFHMIQSPPAVAGKVIDGNFCGMTMVQHDTQGEVLFMHRNSRKLTGMPKQETVNVQGEALARAKEKLAAENGRSTPKWSEVEAEIAAMTPAPTLETPESDGYPDDIIWTHLLSFNSSAPRGNFVIEAYSVEPQFRDQHCYGQRYIGSNPNFYAQEIAKLSFAGLETDLRRFAKEAAELAALNA</sequence>
<dbReference type="AlphaFoldDB" id="A0A8T1V9M7"/>
<dbReference type="EMBL" id="JAGDFM010000462">
    <property type="protein sequence ID" value="KAG7377997.1"/>
    <property type="molecule type" value="Genomic_DNA"/>
</dbReference>
<dbReference type="Proteomes" id="UP000694044">
    <property type="component" value="Unassembled WGS sequence"/>
</dbReference>
<keyword evidence="6" id="KW-0735">Signal-anchor</keyword>
<keyword evidence="14" id="KW-1185">Reference proteome</keyword>
<keyword evidence="4" id="KW-0808">Transferase</keyword>
<dbReference type="InterPro" id="IPR022751">
    <property type="entry name" value="Alpha_mannosyltransferase"/>
</dbReference>
<accession>A0A8T1V9M7</accession>
<dbReference type="Pfam" id="PF11051">
    <property type="entry name" value="Mannosyl_trans3"/>
    <property type="match status" value="2"/>
</dbReference>
<evidence type="ECO:0000256" key="3">
    <source>
        <dbReference type="ARBA" id="ARBA00009105"/>
    </source>
</evidence>
<evidence type="ECO:0000256" key="4">
    <source>
        <dbReference type="ARBA" id="ARBA00022679"/>
    </source>
</evidence>
<evidence type="ECO:0000256" key="12">
    <source>
        <dbReference type="SAM" id="Phobius"/>
    </source>
</evidence>
<evidence type="ECO:0008006" key="15">
    <source>
        <dbReference type="Google" id="ProtNLM"/>
    </source>
</evidence>